<dbReference type="AlphaFoldDB" id="A0A0K2VLI5"/>
<evidence type="ECO:0000313" key="1">
    <source>
        <dbReference type="EMBL" id="CDW51097.1"/>
    </source>
</evidence>
<dbReference type="EMBL" id="HACA01033735">
    <property type="protein sequence ID" value="CDW51097.1"/>
    <property type="molecule type" value="Transcribed_RNA"/>
</dbReference>
<proteinExistence type="predicted"/>
<protein>
    <submittedName>
        <fullName evidence="1">Uncharacterized protein</fullName>
    </submittedName>
</protein>
<accession>A0A0K2VLI5</accession>
<sequence length="39" mass="4357">MISLATNAISLSMTPPKSFPISYSSKPYFHPLAMTHKNF</sequence>
<name>A0A0K2VLI5_LEPSM</name>
<reference evidence="1" key="1">
    <citation type="submission" date="2014-05" db="EMBL/GenBank/DDBJ databases">
        <authorList>
            <person name="Chronopoulou M."/>
        </authorList>
    </citation>
    <scope>NUCLEOTIDE SEQUENCE</scope>
    <source>
        <tissue evidence="1">Whole organism</tissue>
    </source>
</reference>
<organism evidence="1">
    <name type="scientific">Lepeophtheirus salmonis</name>
    <name type="common">Salmon louse</name>
    <name type="synonym">Caligus salmonis</name>
    <dbReference type="NCBI Taxonomy" id="72036"/>
    <lineage>
        <taxon>Eukaryota</taxon>
        <taxon>Metazoa</taxon>
        <taxon>Ecdysozoa</taxon>
        <taxon>Arthropoda</taxon>
        <taxon>Crustacea</taxon>
        <taxon>Multicrustacea</taxon>
        <taxon>Hexanauplia</taxon>
        <taxon>Copepoda</taxon>
        <taxon>Siphonostomatoida</taxon>
        <taxon>Caligidae</taxon>
        <taxon>Lepeophtheirus</taxon>
    </lineage>
</organism>